<dbReference type="InterPro" id="IPR006600">
    <property type="entry name" value="HTH_CenpB_DNA-bd_dom"/>
</dbReference>
<evidence type="ECO:0000259" key="3">
    <source>
        <dbReference type="Pfam" id="PF03221"/>
    </source>
</evidence>
<feature type="domain" description="HTH CENPB-type" evidence="3">
    <location>
        <begin position="58"/>
        <end position="92"/>
    </location>
</feature>
<keyword evidence="5" id="KW-1185">Reference proteome</keyword>
<dbReference type="EMBL" id="MU006225">
    <property type="protein sequence ID" value="KAF2827131.1"/>
    <property type="molecule type" value="Genomic_DNA"/>
</dbReference>
<evidence type="ECO:0000256" key="2">
    <source>
        <dbReference type="SAM" id="MobiDB-lite"/>
    </source>
</evidence>
<reference evidence="4" key="1">
    <citation type="journal article" date="2020" name="Stud. Mycol.">
        <title>101 Dothideomycetes genomes: a test case for predicting lifestyles and emergence of pathogens.</title>
        <authorList>
            <person name="Haridas S."/>
            <person name="Albert R."/>
            <person name="Binder M."/>
            <person name="Bloem J."/>
            <person name="Labutti K."/>
            <person name="Salamov A."/>
            <person name="Andreopoulos B."/>
            <person name="Baker S."/>
            <person name="Barry K."/>
            <person name="Bills G."/>
            <person name="Bluhm B."/>
            <person name="Cannon C."/>
            <person name="Castanera R."/>
            <person name="Culley D."/>
            <person name="Daum C."/>
            <person name="Ezra D."/>
            <person name="Gonzalez J."/>
            <person name="Henrissat B."/>
            <person name="Kuo A."/>
            <person name="Liang C."/>
            <person name="Lipzen A."/>
            <person name="Lutzoni F."/>
            <person name="Magnuson J."/>
            <person name="Mondo S."/>
            <person name="Nolan M."/>
            <person name="Ohm R."/>
            <person name="Pangilinan J."/>
            <person name="Park H.-J."/>
            <person name="Ramirez L."/>
            <person name="Alfaro M."/>
            <person name="Sun H."/>
            <person name="Tritt A."/>
            <person name="Yoshinaga Y."/>
            <person name="Zwiers L.-H."/>
            <person name="Turgeon B."/>
            <person name="Goodwin S."/>
            <person name="Spatafora J."/>
            <person name="Crous P."/>
            <person name="Grigoriev I."/>
        </authorList>
    </citation>
    <scope>NUCLEOTIDE SEQUENCE</scope>
    <source>
        <strain evidence="4">CBS 113818</strain>
    </source>
</reference>
<dbReference type="Pfam" id="PF03221">
    <property type="entry name" value="HTH_Tnp_Tc5"/>
    <property type="match status" value="1"/>
</dbReference>
<dbReference type="AlphaFoldDB" id="A0A6A7A1I5"/>
<dbReference type="Proteomes" id="UP000799424">
    <property type="component" value="Unassembled WGS sequence"/>
</dbReference>
<evidence type="ECO:0000256" key="1">
    <source>
        <dbReference type="ARBA" id="ARBA00023125"/>
    </source>
</evidence>
<evidence type="ECO:0000313" key="5">
    <source>
        <dbReference type="Proteomes" id="UP000799424"/>
    </source>
</evidence>
<accession>A0A6A7A1I5</accession>
<keyword evidence="1" id="KW-0238">DNA-binding</keyword>
<protein>
    <recommendedName>
        <fullName evidence="3">HTH CENPB-type domain-containing protein</fullName>
    </recommendedName>
</protein>
<dbReference type="GO" id="GO:0003677">
    <property type="term" value="F:DNA binding"/>
    <property type="evidence" value="ECO:0007669"/>
    <property type="project" value="UniProtKB-KW"/>
</dbReference>
<feature type="region of interest" description="Disordered" evidence="2">
    <location>
        <begin position="1"/>
        <end position="21"/>
    </location>
</feature>
<evidence type="ECO:0000313" key="4">
    <source>
        <dbReference type="EMBL" id="KAF2827131.1"/>
    </source>
</evidence>
<organism evidence="4 5">
    <name type="scientific">Ophiobolus disseminans</name>
    <dbReference type="NCBI Taxonomy" id="1469910"/>
    <lineage>
        <taxon>Eukaryota</taxon>
        <taxon>Fungi</taxon>
        <taxon>Dikarya</taxon>
        <taxon>Ascomycota</taxon>
        <taxon>Pezizomycotina</taxon>
        <taxon>Dothideomycetes</taxon>
        <taxon>Pleosporomycetidae</taxon>
        <taxon>Pleosporales</taxon>
        <taxon>Pleosporineae</taxon>
        <taxon>Phaeosphaeriaceae</taxon>
        <taxon>Ophiobolus</taxon>
    </lineage>
</organism>
<name>A0A6A7A1I5_9PLEO</name>
<proteinExistence type="predicted"/>
<sequence length="98" mass="10748">MAPIDDAIADLESQEPGERSTLKAIAEKYGVNRSTLGRRWRGVTSSKQDGYAAQQKLSPQQEQALVRYVGDLTARGLPPTRAMIRNFACNISKSPVSK</sequence>
<dbReference type="OrthoDB" id="3942738at2759"/>
<feature type="non-terminal residue" evidence="4">
    <location>
        <position position="98"/>
    </location>
</feature>
<gene>
    <name evidence="4" type="ORF">CC86DRAFT_266837</name>
</gene>